<dbReference type="GO" id="GO:0006508">
    <property type="term" value="P:proteolysis"/>
    <property type="evidence" value="ECO:0007669"/>
    <property type="project" value="InterPro"/>
</dbReference>
<reference evidence="4 5" key="1">
    <citation type="submission" date="2018-04" db="EMBL/GenBank/DDBJ databases">
        <title>Pedobacter chongqingensis sp. nov., isolated from a rottenly hemp rope.</title>
        <authorList>
            <person name="Cai Y."/>
        </authorList>
    </citation>
    <scope>NUCLEOTIDE SEQUENCE [LARGE SCALE GENOMIC DNA]</scope>
    <source>
        <strain evidence="4 5">FJ4-8</strain>
    </source>
</reference>
<dbReference type="GO" id="GO:0000270">
    <property type="term" value="P:peptidoglycan metabolic process"/>
    <property type="evidence" value="ECO:0007669"/>
    <property type="project" value="TreeGrafter"/>
</dbReference>
<dbReference type="Gene3D" id="3.40.710.10">
    <property type="entry name" value="DD-peptidase/beta-lactamase superfamily"/>
    <property type="match status" value="1"/>
</dbReference>
<proteinExistence type="inferred from homology"/>
<keyword evidence="4" id="KW-0121">Carboxypeptidase</keyword>
<dbReference type="EMBL" id="QEAS01000011">
    <property type="protein sequence ID" value="PWG79977.1"/>
    <property type="molecule type" value="Genomic_DNA"/>
</dbReference>
<dbReference type="OrthoDB" id="9802627at2"/>
<dbReference type="PANTHER" id="PTHR30023:SF0">
    <property type="entry name" value="PENICILLIN-SENSITIVE CARBOXYPEPTIDASE A"/>
    <property type="match status" value="1"/>
</dbReference>
<dbReference type="Proteomes" id="UP000245647">
    <property type="component" value="Unassembled WGS sequence"/>
</dbReference>
<dbReference type="SUPFAM" id="SSF56601">
    <property type="entry name" value="beta-lactamase/transpeptidase-like"/>
    <property type="match status" value="1"/>
</dbReference>
<keyword evidence="2" id="KW-0378">Hydrolase</keyword>
<comment type="caution">
    <text evidence="4">The sequence shown here is derived from an EMBL/GenBank/DDBJ whole genome shotgun (WGS) entry which is preliminary data.</text>
</comment>
<dbReference type="PRINTS" id="PR00922">
    <property type="entry name" value="DADACBPTASE3"/>
</dbReference>
<feature type="chain" id="PRO_5015502301" evidence="3">
    <location>
        <begin position="20"/>
        <end position="470"/>
    </location>
</feature>
<evidence type="ECO:0000256" key="3">
    <source>
        <dbReference type="SAM" id="SignalP"/>
    </source>
</evidence>
<sequence length="470" mass="51453">MRSYILCFFLFLIVFPCSAQPLAKRIATAYSSFEKDDQMKYGVSSLCVLNAETGEVLFSKNEEMGLAPASTLKTVTSVTAFNLLGGDFKWETSLGYTGTITNGVLNGDLILRGSGDPALGSSRYEQTKSDILLSRWLNAVRKAGITKIQGRVITDDRLFGTANIPLGWIWQDIGNYYGAGASSCTWQENQFGLAIRPGSKPGAPVAIERTNPEIDGLKVVNEVSTGSPGSGDNVYAFSSPYTDVVYVRGSYGIDLRKTVMASVPDPAFQLASDLRNKLAGGGVITSGVATSFRKLNLAGELAMPEATVIDQYYSPELSRIIYWLNQKSLNLYAENILKTMAVKQVRSADFADGADLIADYWMKRLGVDRRAIDILDGSGLSPENRITTLAMTRILQSAGKEKWFSSFYESLPLYNNMKMKSGSIRNVLAYAGYQKSADGTPLVFTFITNHYNGSTSSIKQKMFRVLDVLK</sequence>
<dbReference type="Pfam" id="PF02113">
    <property type="entry name" value="Peptidase_S13"/>
    <property type="match status" value="1"/>
</dbReference>
<keyword evidence="5" id="KW-1185">Reference proteome</keyword>
<feature type="signal peptide" evidence="3">
    <location>
        <begin position="1"/>
        <end position="19"/>
    </location>
</feature>
<gene>
    <name evidence="4" type="primary">dacB</name>
    <name evidence="4" type="ORF">DDR33_14365</name>
</gene>
<dbReference type="InterPro" id="IPR000667">
    <property type="entry name" value="Peptidase_S13"/>
</dbReference>
<evidence type="ECO:0000256" key="1">
    <source>
        <dbReference type="ARBA" id="ARBA00006096"/>
    </source>
</evidence>
<evidence type="ECO:0000313" key="5">
    <source>
        <dbReference type="Proteomes" id="UP000245647"/>
    </source>
</evidence>
<dbReference type="NCBIfam" id="TIGR00666">
    <property type="entry name" value="PBP4"/>
    <property type="match status" value="1"/>
</dbReference>
<comment type="similarity">
    <text evidence="1">Belongs to the peptidase S13 family.</text>
</comment>
<dbReference type="AlphaFoldDB" id="A0A2U2PEZ7"/>
<evidence type="ECO:0000256" key="2">
    <source>
        <dbReference type="ARBA" id="ARBA00022801"/>
    </source>
</evidence>
<dbReference type="PANTHER" id="PTHR30023">
    <property type="entry name" value="D-ALANYL-D-ALANINE CARBOXYPEPTIDASE"/>
    <property type="match status" value="1"/>
</dbReference>
<accession>A0A2U2PEZ7</accession>
<name>A0A2U2PEZ7_9SPHI</name>
<dbReference type="InterPro" id="IPR012338">
    <property type="entry name" value="Beta-lactam/transpept-like"/>
</dbReference>
<evidence type="ECO:0000313" key="4">
    <source>
        <dbReference type="EMBL" id="PWG79977.1"/>
    </source>
</evidence>
<organism evidence="4 5">
    <name type="scientific">Pararcticibacter amylolyticus</name>
    <dbReference type="NCBI Taxonomy" id="2173175"/>
    <lineage>
        <taxon>Bacteria</taxon>
        <taxon>Pseudomonadati</taxon>
        <taxon>Bacteroidota</taxon>
        <taxon>Sphingobacteriia</taxon>
        <taxon>Sphingobacteriales</taxon>
        <taxon>Sphingobacteriaceae</taxon>
        <taxon>Pararcticibacter</taxon>
    </lineage>
</organism>
<dbReference type="GO" id="GO:0004185">
    <property type="term" value="F:serine-type carboxypeptidase activity"/>
    <property type="evidence" value="ECO:0007669"/>
    <property type="project" value="InterPro"/>
</dbReference>
<protein>
    <submittedName>
        <fullName evidence="4">D-alanyl-D-alanine carboxypeptidase/D-alanyl-D-alanine-endopeptidase</fullName>
    </submittedName>
</protein>
<keyword evidence="4" id="KW-0645">Protease</keyword>
<keyword evidence="3" id="KW-0732">Signal</keyword>
<dbReference type="Gene3D" id="3.50.80.20">
    <property type="entry name" value="D-Ala-D-Ala carboxypeptidase C, peptidase S13"/>
    <property type="match status" value="1"/>
</dbReference>